<dbReference type="FunFam" id="2.70.170.10:FF:000021">
    <property type="entry name" value="Gamma-aminobutyric acid receptor isoform 3b"/>
    <property type="match status" value="1"/>
</dbReference>
<evidence type="ECO:0000256" key="8">
    <source>
        <dbReference type="ARBA" id="ARBA00023065"/>
    </source>
</evidence>
<evidence type="ECO:0000256" key="19">
    <source>
        <dbReference type="ARBA" id="ARBA00071250"/>
    </source>
</evidence>
<dbReference type="CDD" id="cd19049">
    <property type="entry name" value="LGIC_TM_anion"/>
    <property type="match status" value="1"/>
</dbReference>
<name>A0A8B7ZID8_ACAPL</name>
<evidence type="ECO:0000256" key="16">
    <source>
        <dbReference type="ARBA" id="ARBA00023286"/>
    </source>
</evidence>
<feature type="domain" description="Neurotransmitter-gated ion-channel transmembrane" evidence="22">
    <location>
        <begin position="240"/>
        <end position="347"/>
    </location>
</feature>
<feature type="transmembrane region" description="Helical" evidence="20">
    <location>
        <begin position="236"/>
        <end position="257"/>
    </location>
</feature>
<dbReference type="InterPro" id="IPR038050">
    <property type="entry name" value="Neuro_actylchol_rec"/>
</dbReference>
<keyword evidence="6 20" id="KW-1133">Transmembrane helix</keyword>
<keyword evidence="15" id="KW-0628">Postsynaptic cell membrane</keyword>
<keyword evidence="3" id="KW-1003">Cell membrane</keyword>
<dbReference type="Proteomes" id="UP000694845">
    <property type="component" value="Unplaced"/>
</dbReference>
<evidence type="ECO:0000256" key="4">
    <source>
        <dbReference type="ARBA" id="ARBA00022692"/>
    </source>
</evidence>
<evidence type="ECO:0000256" key="20">
    <source>
        <dbReference type="RuleBase" id="RU000687"/>
    </source>
</evidence>
<organism evidence="23 24">
    <name type="scientific">Acanthaster planci</name>
    <name type="common">Crown-of-thorns starfish</name>
    <dbReference type="NCBI Taxonomy" id="133434"/>
    <lineage>
        <taxon>Eukaryota</taxon>
        <taxon>Metazoa</taxon>
        <taxon>Echinodermata</taxon>
        <taxon>Eleutherozoa</taxon>
        <taxon>Asterozoa</taxon>
        <taxon>Asteroidea</taxon>
        <taxon>Valvatacea</taxon>
        <taxon>Valvatida</taxon>
        <taxon>Acanthasteridae</taxon>
        <taxon>Acanthaster</taxon>
    </lineage>
</organism>
<dbReference type="Pfam" id="PF02931">
    <property type="entry name" value="Neur_chan_LBD"/>
    <property type="match status" value="1"/>
</dbReference>
<dbReference type="NCBIfam" id="TIGR00860">
    <property type="entry name" value="LIC"/>
    <property type="match status" value="1"/>
</dbReference>
<dbReference type="InterPro" id="IPR006202">
    <property type="entry name" value="Neur_chan_lig-bd"/>
</dbReference>
<dbReference type="Gene3D" id="1.20.58.390">
    <property type="entry name" value="Neurotransmitter-gated ion-channel transmembrane domain"/>
    <property type="match status" value="1"/>
</dbReference>
<dbReference type="PROSITE" id="PS00236">
    <property type="entry name" value="NEUROTR_ION_CHANNEL"/>
    <property type="match status" value="1"/>
</dbReference>
<evidence type="ECO:0000256" key="5">
    <source>
        <dbReference type="ARBA" id="ARBA00022729"/>
    </source>
</evidence>
<dbReference type="InterPro" id="IPR006201">
    <property type="entry name" value="Neur_channel"/>
</dbReference>
<keyword evidence="10" id="KW-1015">Disulfide bond</keyword>
<feature type="transmembrane region" description="Helical" evidence="20">
    <location>
        <begin position="298"/>
        <end position="321"/>
    </location>
</feature>
<keyword evidence="16" id="KW-1071">Ligand-gated ion channel</keyword>
<dbReference type="PRINTS" id="PR00252">
    <property type="entry name" value="NRIONCHANNEL"/>
</dbReference>
<keyword evidence="2 20" id="KW-0813">Transport</keyword>
<evidence type="ECO:0000256" key="6">
    <source>
        <dbReference type="ARBA" id="ARBA00022989"/>
    </source>
</evidence>
<evidence type="ECO:0000259" key="21">
    <source>
        <dbReference type="Pfam" id="PF02931"/>
    </source>
</evidence>
<dbReference type="InterPro" id="IPR006028">
    <property type="entry name" value="GABAA/Glycine_rcpt"/>
</dbReference>
<dbReference type="GeneID" id="110986768"/>
<dbReference type="SUPFAM" id="SSF63712">
    <property type="entry name" value="Nicotinic receptor ligand binding domain-like"/>
    <property type="match status" value="1"/>
</dbReference>
<dbReference type="GO" id="GO:0045211">
    <property type="term" value="C:postsynaptic membrane"/>
    <property type="evidence" value="ECO:0007669"/>
    <property type="project" value="UniProtKB-SubCell"/>
</dbReference>
<dbReference type="InterPro" id="IPR036734">
    <property type="entry name" value="Neur_chan_lig-bd_sf"/>
</dbReference>
<evidence type="ECO:0000256" key="3">
    <source>
        <dbReference type="ARBA" id="ARBA00022475"/>
    </source>
</evidence>
<keyword evidence="13" id="KW-0325">Glycoprotein</keyword>
<gene>
    <name evidence="24" type="primary">LOC110986768</name>
</gene>
<dbReference type="PANTHER" id="PTHR18945">
    <property type="entry name" value="NEUROTRANSMITTER GATED ION CHANNEL"/>
    <property type="match status" value="1"/>
</dbReference>
<dbReference type="Pfam" id="PF02932">
    <property type="entry name" value="Neur_chan_memb"/>
    <property type="match status" value="1"/>
</dbReference>
<dbReference type="CDD" id="cd18990">
    <property type="entry name" value="LGIC_ECD_GABAAR"/>
    <property type="match status" value="1"/>
</dbReference>
<dbReference type="PRINTS" id="PR00253">
    <property type="entry name" value="GABAARECEPTR"/>
</dbReference>
<dbReference type="InterPro" id="IPR006029">
    <property type="entry name" value="Neurotrans-gated_channel_TM"/>
</dbReference>
<evidence type="ECO:0000256" key="9">
    <source>
        <dbReference type="ARBA" id="ARBA00023136"/>
    </source>
</evidence>
<dbReference type="InterPro" id="IPR018000">
    <property type="entry name" value="Neurotransmitter_ion_chnl_CS"/>
</dbReference>
<evidence type="ECO:0000256" key="14">
    <source>
        <dbReference type="ARBA" id="ARBA00023214"/>
    </source>
</evidence>
<evidence type="ECO:0000256" key="7">
    <source>
        <dbReference type="ARBA" id="ARBA00023018"/>
    </source>
</evidence>
<dbReference type="OrthoDB" id="407674at2759"/>
<dbReference type="AlphaFoldDB" id="A0A8B7ZID8"/>
<evidence type="ECO:0000313" key="24">
    <source>
        <dbReference type="RefSeq" id="XP_022104640.1"/>
    </source>
</evidence>
<proteinExistence type="inferred from homology"/>
<protein>
    <recommendedName>
        <fullName evidence="19">Gamma-aminobutyric acid receptor subunit beta</fullName>
    </recommendedName>
</protein>
<evidence type="ECO:0000256" key="11">
    <source>
        <dbReference type="ARBA" id="ARBA00023170"/>
    </source>
</evidence>
<evidence type="ECO:0000256" key="1">
    <source>
        <dbReference type="ARBA" id="ARBA00010180"/>
    </source>
</evidence>
<accession>A0A8B7ZID8</accession>
<keyword evidence="4 20" id="KW-0812">Transmembrane</keyword>
<evidence type="ECO:0000313" key="23">
    <source>
        <dbReference type="Proteomes" id="UP000694845"/>
    </source>
</evidence>
<dbReference type="SUPFAM" id="SSF90112">
    <property type="entry name" value="Neurotransmitter-gated ion-channel transmembrane pore"/>
    <property type="match status" value="1"/>
</dbReference>
<keyword evidence="11" id="KW-0675">Receptor</keyword>
<evidence type="ECO:0000256" key="15">
    <source>
        <dbReference type="ARBA" id="ARBA00023257"/>
    </source>
</evidence>
<evidence type="ECO:0000256" key="17">
    <source>
        <dbReference type="ARBA" id="ARBA00023303"/>
    </source>
</evidence>
<evidence type="ECO:0000256" key="18">
    <source>
        <dbReference type="ARBA" id="ARBA00034104"/>
    </source>
</evidence>
<evidence type="ECO:0000256" key="10">
    <source>
        <dbReference type="ARBA" id="ARBA00023157"/>
    </source>
</evidence>
<dbReference type="GO" id="GO:0034707">
    <property type="term" value="C:chloride channel complex"/>
    <property type="evidence" value="ECO:0007669"/>
    <property type="project" value="UniProtKB-KW"/>
</dbReference>
<feature type="domain" description="Neurotransmitter-gated ion-channel ligand-binding" evidence="21">
    <location>
        <begin position="31"/>
        <end position="231"/>
    </location>
</feature>
<dbReference type="InterPro" id="IPR036719">
    <property type="entry name" value="Neuro-gated_channel_TM_sf"/>
</dbReference>
<comment type="subcellular location">
    <subcellularLocation>
        <location evidence="18">Postsynaptic cell membrane</location>
        <topology evidence="18">Multi-pass membrane protein</topology>
    </subcellularLocation>
</comment>
<keyword evidence="17 20" id="KW-0407">Ion channel</keyword>
<evidence type="ECO:0000259" key="22">
    <source>
        <dbReference type="Pfam" id="PF02932"/>
    </source>
</evidence>
<feature type="transmembrane region" description="Helical" evidence="20">
    <location>
        <begin position="374"/>
        <end position="393"/>
    </location>
</feature>
<evidence type="ECO:0000256" key="13">
    <source>
        <dbReference type="ARBA" id="ARBA00023180"/>
    </source>
</evidence>
<keyword evidence="23" id="KW-1185">Reference proteome</keyword>
<keyword evidence="5 20" id="KW-0732">Signal</keyword>
<feature type="transmembrane region" description="Helical" evidence="20">
    <location>
        <begin position="264"/>
        <end position="283"/>
    </location>
</feature>
<feature type="signal peptide" evidence="20">
    <location>
        <begin position="1"/>
        <end position="23"/>
    </location>
</feature>
<feature type="chain" id="PRO_5034878129" description="Gamma-aminobutyric acid receptor subunit beta" evidence="20">
    <location>
        <begin position="24"/>
        <end position="402"/>
    </location>
</feature>
<keyword evidence="12" id="KW-0869">Chloride channel</keyword>
<sequence>MERLLGATRICVAFFCVLQAAWCCGQGTNTTAILNSILRDYDRRLRPNDTGSPVSVKINVYIESMEGIRESTMDFAITMYFRMFWRDPRLSFEGNQTIIFKSGDMDNLWIPDVVFLYEKQAKVHTVTQINRLLRVQPDGNVASSSRVSATLSCNMMLQQFPMDRQKCTIVMSSYAYSTRDVILYVEEGSIQIEPGITIPKFSLTGSEFSNEEAIYLLGNYSTPKFHFYFMRQTESYFLTVYIPTMVLVSIAWLSFWIDAKAAPARVALGITTVLTVTTMTAGIQETLPVVTYAKAIDIWLAVCLLFVFFSLLEFGMANYLLVVQTRREKSLAGDIEQSPAKEMERNLQIETVGDGGRCCSSLWTANRLDCVARWAYPAAFLVFNAFYWIYFLAFNKANAKQH</sequence>
<dbReference type="OMA" id="GYACFNV"/>
<keyword evidence="9 20" id="KW-0472">Membrane</keyword>
<dbReference type="Gene3D" id="2.70.170.10">
    <property type="entry name" value="Neurotransmitter-gated ion-channel ligand-binding domain"/>
    <property type="match status" value="1"/>
</dbReference>
<dbReference type="KEGG" id="aplc:110986768"/>
<dbReference type="GO" id="GO:0004888">
    <property type="term" value="F:transmembrane signaling receptor activity"/>
    <property type="evidence" value="ECO:0007669"/>
    <property type="project" value="InterPro"/>
</dbReference>
<reference evidence="24" key="1">
    <citation type="submission" date="2025-08" db="UniProtKB">
        <authorList>
            <consortium name="RefSeq"/>
        </authorList>
    </citation>
    <scope>IDENTIFICATION</scope>
</reference>
<keyword evidence="14" id="KW-0868">Chloride</keyword>
<keyword evidence="7" id="KW-0770">Synapse</keyword>
<comment type="similarity">
    <text evidence="1">Belongs to the ligand-gated ion channel (TC 1.A.9) family. Gamma-aminobutyric acid receptor (TC 1.A.9.5) subfamily.</text>
</comment>
<keyword evidence="8 20" id="KW-0406">Ion transport</keyword>
<dbReference type="GO" id="GO:0005230">
    <property type="term" value="F:extracellular ligand-gated monoatomic ion channel activity"/>
    <property type="evidence" value="ECO:0007669"/>
    <property type="project" value="InterPro"/>
</dbReference>
<dbReference type="GO" id="GO:0005254">
    <property type="term" value="F:chloride channel activity"/>
    <property type="evidence" value="ECO:0007669"/>
    <property type="project" value="UniProtKB-KW"/>
</dbReference>
<evidence type="ECO:0000256" key="12">
    <source>
        <dbReference type="ARBA" id="ARBA00023173"/>
    </source>
</evidence>
<dbReference type="RefSeq" id="XP_022104640.1">
    <property type="nucleotide sequence ID" value="XM_022248948.1"/>
</dbReference>
<evidence type="ECO:0000256" key="2">
    <source>
        <dbReference type="ARBA" id="ARBA00022448"/>
    </source>
</evidence>